<reference evidence="1" key="1">
    <citation type="submission" date="2022-09" db="EMBL/GenBank/DDBJ databases">
        <title>Novosphingobium sp. Nov., a polycyclic aromatic hydrocarbon-degrading bacterium isolated form mangrove sediments in HongKong.</title>
        <authorList>
            <person name="Hu Z."/>
        </authorList>
    </citation>
    <scope>NUCLEOTIDE SEQUENCE</scope>
    <source>
        <strain evidence="1">HK4-1</strain>
    </source>
</reference>
<evidence type="ECO:0000313" key="1">
    <source>
        <dbReference type="EMBL" id="MCT2401771.1"/>
    </source>
</evidence>
<evidence type="ECO:0000313" key="2">
    <source>
        <dbReference type="Proteomes" id="UP001165583"/>
    </source>
</evidence>
<accession>A0ABT2IAE0</accession>
<dbReference type="EMBL" id="JANZXA010000020">
    <property type="protein sequence ID" value="MCT2401771.1"/>
    <property type="molecule type" value="Genomic_DNA"/>
</dbReference>
<dbReference type="InterPro" id="IPR036388">
    <property type="entry name" value="WH-like_DNA-bd_sf"/>
</dbReference>
<proteinExistence type="predicted"/>
<keyword evidence="2" id="KW-1185">Reference proteome</keyword>
<dbReference type="SUPFAM" id="SSF46785">
    <property type="entry name" value="Winged helix' DNA-binding domain"/>
    <property type="match status" value="1"/>
</dbReference>
<dbReference type="Gene3D" id="1.10.10.10">
    <property type="entry name" value="Winged helix-like DNA-binding domain superfamily/Winged helix DNA-binding domain"/>
    <property type="match status" value="1"/>
</dbReference>
<comment type="caution">
    <text evidence="1">The sequence shown here is derived from an EMBL/GenBank/DDBJ whole genome shotgun (WGS) entry which is preliminary data.</text>
</comment>
<sequence>MDSAPTDGKRLALCRTLILQRKLAKELLGAGLCANPIWDMLLELYVADREGELLYIWQLSVSANIPISSAHRKIDIMVHKGFVERTVDESDLRRVGIQLTSPFRDMLDELFDTLTNMLMTSCCLHSSGGGAHSCSD</sequence>
<protein>
    <submittedName>
        <fullName evidence="1">MarR family transcriptional regulator</fullName>
    </submittedName>
</protein>
<organism evidence="1 2">
    <name type="scientific">Novosphingobium mangrovi</name>
    <name type="common">ex Huang et al. 2023</name>
    <dbReference type="NCBI Taxonomy" id="2976432"/>
    <lineage>
        <taxon>Bacteria</taxon>
        <taxon>Pseudomonadati</taxon>
        <taxon>Pseudomonadota</taxon>
        <taxon>Alphaproteobacteria</taxon>
        <taxon>Sphingomonadales</taxon>
        <taxon>Sphingomonadaceae</taxon>
        <taxon>Novosphingobium</taxon>
    </lineage>
</organism>
<name>A0ABT2IAE0_9SPHN</name>
<dbReference type="InterPro" id="IPR036390">
    <property type="entry name" value="WH_DNA-bd_sf"/>
</dbReference>
<dbReference type="RefSeq" id="WP_013832886.1">
    <property type="nucleotide sequence ID" value="NZ_JANZXA010000020.1"/>
</dbReference>
<gene>
    <name evidence="1" type="ORF">NZK81_19660</name>
</gene>
<dbReference type="Proteomes" id="UP001165583">
    <property type="component" value="Unassembled WGS sequence"/>
</dbReference>